<protein>
    <submittedName>
        <fullName evidence="2">Uncharacterized protein</fullName>
    </submittedName>
</protein>
<evidence type="ECO:0000313" key="2">
    <source>
        <dbReference type="EMBL" id="OCL08993.1"/>
    </source>
</evidence>
<reference evidence="2 3" key="1">
    <citation type="journal article" date="2016" name="Nat. Commun.">
        <title>Ectomycorrhizal ecology is imprinted in the genome of the dominant symbiotic fungus Cenococcum geophilum.</title>
        <authorList>
            <consortium name="DOE Joint Genome Institute"/>
            <person name="Peter M."/>
            <person name="Kohler A."/>
            <person name="Ohm R.A."/>
            <person name="Kuo A."/>
            <person name="Krutzmann J."/>
            <person name="Morin E."/>
            <person name="Arend M."/>
            <person name="Barry K.W."/>
            <person name="Binder M."/>
            <person name="Choi C."/>
            <person name="Clum A."/>
            <person name="Copeland A."/>
            <person name="Grisel N."/>
            <person name="Haridas S."/>
            <person name="Kipfer T."/>
            <person name="LaButti K."/>
            <person name="Lindquist E."/>
            <person name="Lipzen A."/>
            <person name="Maire R."/>
            <person name="Meier B."/>
            <person name="Mihaltcheva S."/>
            <person name="Molinier V."/>
            <person name="Murat C."/>
            <person name="Poggeler S."/>
            <person name="Quandt C.A."/>
            <person name="Sperisen C."/>
            <person name="Tritt A."/>
            <person name="Tisserant E."/>
            <person name="Crous P.W."/>
            <person name="Henrissat B."/>
            <person name="Nehls U."/>
            <person name="Egli S."/>
            <person name="Spatafora J.W."/>
            <person name="Grigoriev I.V."/>
            <person name="Martin F.M."/>
        </authorList>
    </citation>
    <scope>NUCLEOTIDE SEQUENCE [LARGE SCALE GENOMIC DNA]</scope>
    <source>
        <strain evidence="2 3">CBS 207.34</strain>
    </source>
</reference>
<sequence>MSTDPSVVTPSEGQRARAAWEERATVYSIRIQDCDITLILLDPQPIINHSVTGEWIVPEGEGPQSNKNIFETRSEMLLPYTPVAPRGPDRNKPSRNHIFDILGQLNTARSTREDLIEWIQAGRDCSGPDAILGLVQIVHGDILGLLHLMAMILERINLDTMVDSHVVERLSHWRALVNRFQIELASMRSTLEPFIDFVYGTEAPTPVAFLVSDANQRIDKSLIQLEGFQNSLRAEVSVLESKRGINEAESVSKLTELAFFFIPITFVASTFSMQIKELQQAASLSSFILASAVAIGFSYGLRLVVRSSILLRYKRECFNNVRKYGRLGAGSRISTHVFLLWLLDRASLRWVFQNFQRVVAVGLSLSVLICGPVAIALIWALGKTSIRRKVLFTTLVLMLVCSLLVLLILKSFRRYR</sequence>
<dbReference type="Gene3D" id="1.20.58.340">
    <property type="entry name" value="Magnesium transport protein CorA, transmembrane region"/>
    <property type="match status" value="1"/>
</dbReference>
<keyword evidence="1" id="KW-0812">Transmembrane</keyword>
<keyword evidence="1" id="KW-1133">Transmembrane helix</keyword>
<dbReference type="EMBL" id="KV749542">
    <property type="protein sequence ID" value="OCL08993.1"/>
    <property type="molecule type" value="Genomic_DNA"/>
</dbReference>
<dbReference type="OrthoDB" id="3231000at2759"/>
<accession>A0A8E2F2B8</accession>
<dbReference type="AlphaFoldDB" id="A0A8E2F2B8"/>
<keyword evidence="1" id="KW-0472">Membrane</keyword>
<name>A0A8E2F2B8_9PEZI</name>
<feature type="transmembrane region" description="Helical" evidence="1">
    <location>
        <begin position="281"/>
        <end position="304"/>
    </location>
</feature>
<feature type="transmembrane region" description="Helical" evidence="1">
    <location>
        <begin position="355"/>
        <end position="378"/>
    </location>
</feature>
<feature type="transmembrane region" description="Helical" evidence="1">
    <location>
        <begin position="390"/>
        <end position="409"/>
    </location>
</feature>
<evidence type="ECO:0000256" key="1">
    <source>
        <dbReference type="SAM" id="Phobius"/>
    </source>
</evidence>
<keyword evidence="3" id="KW-1185">Reference proteome</keyword>
<organism evidence="2 3">
    <name type="scientific">Glonium stellatum</name>
    <dbReference type="NCBI Taxonomy" id="574774"/>
    <lineage>
        <taxon>Eukaryota</taxon>
        <taxon>Fungi</taxon>
        <taxon>Dikarya</taxon>
        <taxon>Ascomycota</taxon>
        <taxon>Pezizomycotina</taxon>
        <taxon>Dothideomycetes</taxon>
        <taxon>Pleosporomycetidae</taxon>
        <taxon>Gloniales</taxon>
        <taxon>Gloniaceae</taxon>
        <taxon>Glonium</taxon>
    </lineage>
</organism>
<evidence type="ECO:0000313" key="3">
    <source>
        <dbReference type="Proteomes" id="UP000250140"/>
    </source>
</evidence>
<proteinExistence type="predicted"/>
<gene>
    <name evidence="2" type="ORF">AOQ84DRAFT_30365</name>
</gene>
<dbReference type="Proteomes" id="UP000250140">
    <property type="component" value="Unassembled WGS sequence"/>
</dbReference>